<reference evidence="1 2" key="1">
    <citation type="journal article" date="2019" name="Int. J. Syst. Evol. Microbiol.">
        <title>The Global Catalogue of Microorganisms (GCM) 10K type strain sequencing project: providing services to taxonomists for standard genome sequencing and annotation.</title>
        <authorList>
            <consortium name="The Broad Institute Genomics Platform"/>
            <consortium name="The Broad Institute Genome Sequencing Center for Infectious Disease"/>
            <person name="Wu L."/>
            <person name="Ma J."/>
        </authorList>
    </citation>
    <scope>NUCLEOTIDE SEQUENCE [LARGE SCALE GENOMIC DNA]</scope>
    <source>
        <strain evidence="1 2">JCM 15575</strain>
    </source>
</reference>
<proteinExistence type="predicted"/>
<accession>A0ABN2GJF6</accession>
<evidence type="ECO:0000313" key="2">
    <source>
        <dbReference type="Proteomes" id="UP001500596"/>
    </source>
</evidence>
<evidence type="ECO:0000313" key="1">
    <source>
        <dbReference type="EMBL" id="GAA1672329.1"/>
    </source>
</evidence>
<dbReference type="EMBL" id="BAAAPK010000001">
    <property type="protein sequence ID" value="GAA1672329.1"/>
    <property type="molecule type" value="Genomic_DNA"/>
</dbReference>
<organism evidence="1 2">
    <name type="scientific">Microbacterium lacus</name>
    <dbReference type="NCBI Taxonomy" id="415217"/>
    <lineage>
        <taxon>Bacteria</taxon>
        <taxon>Bacillati</taxon>
        <taxon>Actinomycetota</taxon>
        <taxon>Actinomycetes</taxon>
        <taxon>Micrococcales</taxon>
        <taxon>Microbacteriaceae</taxon>
        <taxon>Microbacterium</taxon>
    </lineage>
</organism>
<protein>
    <submittedName>
        <fullName evidence="1">Uncharacterized protein</fullName>
    </submittedName>
</protein>
<comment type="caution">
    <text evidence="1">The sequence shown here is derived from an EMBL/GenBank/DDBJ whole genome shotgun (WGS) entry which is preliminary data.</text>
</comment>
<dbReference type="Proteomes" id="UP001500596">
    <property type="component" value="Unassembled WGS sequence"/>
</dbReference>
<gene>
    <name evidence="1" type="ORF">GCM10009807_15550</name>
</gene>
<sequence>MAHTMNTGTIVAIVGDQSEEALATLDGIRGVEVLSLQGSEPALATRRIAASATPWVVHDADPLVHVAAAWVELFEARATLETLEVEVETALSLFEEGAAIMPDYYIVLEPEDAPDTWRHWWCGALGHRAPQRVIAAPAPTRPRDAALRRMLGNLPSSRPWPEPAAWLPRLPFEIPDRVGLRDLG</sequence>
<dbReference type="RefSeq" id="WP_344053270.1">
    <property type="nucleotide sequence ID" value="NZ_BAAAPK010000001.1"/>
</dbReference>
<keyword evidence="2" id="KW-1185">Reference proteome</keyword>
<name>A0ABN2GJF6_9MICO</name>